<protein>
    <submittedName>
        <fullName evidence="1">Uncharacterized protein</fullName>
    </submittedName>
</protein>
<reference evidence="1" key="1">
    <citation type="submission" date="2014-11" db="EMBL/GenBank/DDBJ databases">
        <authorList>
            <person name="Amaro Gonzalez C."/>
        </authorList>
    </citation>
    <scope>NUCLEOTIDE SEQUENCE</scope>
</reference>
<dbReference type="EMBL" id="GBXM01028844">
    <property type="protein sequence ID" value="JAH79733.1"/>
    <property type="molecule type" value="Transcribed_RNA"/>
</dbReference>
<accession>A0A0E9VR51</accession>
<proteinExistence type="predicted"/>
<evidence type="ECO:0000313" key="1">
    <source>
        <dbReference type="EMBL" id="JAH79733.1"/>
    </source>
</evidence>
<organism evidence="1">
    <name type="scientific">Anguilla anguilla</name>
    <name type="common">European freshwater eel</name>
    <name type="synonym">Muraena anguilla</name>
    <dbReference type="NCBI Taxonomy" id="7936"/>
    <lineage>
        <taxon>Eukaryota</taxon>
        <taxon>Metazoa</taxon>
        <taxon>Chordata</taxon>
        <taxon>Craniata</taxon>
        <taxon>Vertebrata</taxon>
        <taxon>Euteleostomi</taxon>
        <taxon>Actinopterygii</taxon>
        <taxon>Neopterygii</taxon>
        <taxon>Teleostei</taxon>
        <taxon>Anguilliformes</taxon>
        <taxon>Anguillidae</taxon>
        <taxon>Anguilla</taxon>
    </lineage>
</organism>
<dbReference type="AlphaFoldDB" id="A0A0E9VR51"/>
<sequence length="48" mass="5345">MSSEVRETLSVLLHIGSAHTEQKVAILSKNLYQKTTVEQSVAWSNDKS</sequence>
<name>A0A0E9VR51_ANGAN</name>
<reference evidence="1" key="2">
    <citation type="journal article" date="2015" name="Fish Shellfish Immunol.">
        <title>Early steps in the European eel (Anguilla anguilla)-Vibrio vulnificus interaction in the gills: Role of the RtxA13 toxin.</title>
        <authorList>
            <person name="Callol A."/>
            <person name="Pajuelo D."/>
            <person name="Ebbesson L."/>
            <person name="Teles M."/>
            <person name="MacKenzie S."/>
            <person name="Amaro C."/>
        </authorList>
    </citation>
    <scope>NUCLEOTIDE SEQUENCE</scope>
</reference>